<name>A0A2S2QGK4_9HEMI</name>
<feature type="signal peptide" evidence="2">
    <location>
        <begin position="1"/>
        <end position="20"/>
    </location>
</feature>
<dbReference type="EMBL" id="GGMS01007628">
    <property type="protein sequence ID" value="MBY76831.1"/>
    <property type="molecule type" value="Transcribed_RNA"/>
</dbReference>
<keyword evidence="2" id="KW-0732">Signal</keyword>
<keyword evidence="1" id="KW-0812">Transmembrane</keyword>
<accession>A0A2S2QGK4</accession>
<evidence type="ECO:0000256" key="1">
    <source>
        <dbReference type="SAM" id="Phobius"/>
    </source>
</evidence>
<feature type="chain" id="PRO_5015639779" evidence="2">
    <location>
        <begin position="21"/>
        <end position="113"/>
    </location>
</feature>
<keyword evidence="1" id="KW-0472">Membrane</keyword>
<gene>
    <name evidence="3" type="ORF">g.29721</name>
</gene>
<evidence type="ECO:0000313" key="3">
    <source>
        <dbReference type="EMBL" id="MBY76831.1"/>
    </source>
</evidence>
<organism evidence="3">
    <name type="scientific">Sipha flava</name>
    <name type="common">yellow sugarcane aphid</name>
    <dbReference type="NCBI Taxonomy" id="143950"/>
    <lineage>
        <taxon>Eukaryota</taxon>
        <taxon>Metazoa</taxon>
        <taxon>Ecdysozoa</taxon>
        <taxon>Arthropoda</taxon>
        <taxon>Hexapoda</taxon>
        <taxon>Insecta</taxon>
        <taxon>Pterygota</taxon>
        <taxon>Neoptera</taxon>
        <taxon>Paraneoptera</taxon>
        <taxon>Hemiptera</taxon>
        <taxon>Sternorrhyncha</taxon>
        <taxon>Aphidomorpha</taxon>
        <taxon>Aphidoidea</taxon>
        <taxon>Aphididae</taxon>
        <taxon>Sipha</taxon>
    </lineage>
</organism>
<feature type="transmembrane region" description="Helical" evidence="1">
    <location>
        <begin position="62"/>
        <end position="86"/>
    </location>
</feature>
<proteinExistence type="predicted"/>
<keyword evidence="1" id="KW-1133">Transmembrane helix</keyword>
<protein>
    <submittedName>
        <fullName evidence="3">Uncharacterized protein</fullName>
    </submittedName>
</protein>
<reference evidence="3" key="1">
    <citation type="submission" date="2018-04" db="EMBL/GenBank/DDBJ databases">
        <title>Transcriptome assembly of Sipha flava.</title>
        <authorList>
            <person name="Scully E.D."/>
            <person name="Geib S.M."/>
            <person name="Palmer N.A."/>
            <person name="Koch K."/>
            <person name="Bradshaw J."/>
            <person name="Heng-Moss T."/>
            <person name="Sarath G."/>
        </authorList>
    </citation>
    <scope>NUCLEOTIDE SEQUENCE</scope>
</reference>
<sequence>MIWIYMQFLIMLSMEKILLSISGCLQLYLSITCKPSNAWTKVVEGKNNFTSLSIFDYTPLNSLGISLLFMNIHIYTYIYYIISVTFGMKYKCMSKNLNYEPKFNSNDLAKNSN</sequence>
<evidence type="ECO:0000256" key="2">
    <source>
        <dbReference type="SAM" id="SignalP"/>
    </source>
</evidence>
<dbReference type="AlphaFoldDB" id="A0A2S2QGK4"/>